<dbReference type="Pfam" id="PF01933">
    <property type="entry name" value="CofD"/>
    <property type="match status" value="1"/>
</dbReference>
<dbReference type="PANTHER" id="PTHR30135:SF3">
    <property type="entry name" value="GLUCONEOGENESIS FACTOR-RELATED"/>
    <property type="match status" value="1"/>
</dbReference>
<dbReference type="PATRIC" id="fig|1618572.3.peg.820"/>
<gene>
    <name evidence="2" type="ORF">UT17_C0004G0100</name>
</gene>
<dbReference type="AlphaFoldDB" id="A0A0G0LL36"/>
<dbReference type="NCBIfam" id="TIGR01826">
    <property type="entry name" value="CofD_related"/>
    <property type="match status" value="1"/>
</dbReference>
<accession>A0A0G0LL36</accession>
<protein>
    <recommendedName>
        <fullName evidence="4">Gluconeogenesis factor</fullName>
    </recommendedName>
</protein>
<proteinExistence type="predicted"/>
<evidence type="ECO:0008006" key="4">
    <source>
        <dbReference type="Google" id="ProtNLM"/>
    </source>
</evidence>
<dbReference type="InterPro" id="IPR038136">
    <property type="entry name" value="CofD-like_dom_sf"/>
</dbReference>
<dbReference type="GO" id="GO:0043743">
    <property type="term" value="F:LPPG:FO 2-phospho-L-lactate transferase activity"/>
    <property type="evidence" value="ECO:0007669"/>
    <property type="project" value="InterPro"/>
</dbReference>
<dbReference type="STRING" id="1618572.UT17_C0004G0100"/>
<dbReference type="CDD" id="cd07187">
    <property type="entry name" value="YvcK_like"/>
    <property type="match status" value="1"/>
</dbReference>
<dbReference type="Gene3D" id="3.40.50.10680">
    <property type="entry name" value="CofD-like domains"/>
    <property type="match status" value="1"/>
</dbReference>
<sequence>MMLGKTLKFYQKIVTFGGKTGHFQLLNGLKKFNDTSLITAVVGTWDSGGSSGVLRSELGVLPPGDIRACLLALMEDDEQQRVAQRLFDDRLKEVVGPLKGHSLGNLIGVRLDHIFHGQDRGTDAERALFRIRGQVLPATLTDLNLVAVTKKGKEIDGETNIDTRREQDGFDPKDRIMRIYFGTHADSNPRVIEAIQHADKIIFAPGDLYTSVLPHLLIAGVPEAIRKSRAKVYFVLNLIEKEGETDYFKASDFVKAFIFYLGNPKRLDYLVANGGSFGREIVKVYEGEKKKAVKLDEPACKKIAPNVKIIKTKLWEYLKTAHLLRHDSEKLAISILEKR</sequence>
<dbReference type="EMBL" id="LBVU01000004">
    <property type="protein sequence ID" value="KKQ91752.1"/>
    <property type="molecule type" value="Genomic_DNA"/>
</dbReference>
<dbReference type="InterPro" id="IPR010119">
    <property type="entry name" value="Gluconeogen_factor"/>
</dbReference>
<dbReference type="InterPro" id="IPR002882">
    <property type="entry name" value="CofD"/>
</dbReference>
<evidence type="ECO:0000256" key="1">
    <source>
        <dbReference type="ARBA" id="ARBA00022490"/>
    </source>
</evidence>
<keyword evidence="1" id="KW-0963">Cytoplasm</keyword>
<organism evidence="2 3">
    <name type="scientific">Candidatus Woesebacteria bacterium GW2011_GWB1_39_10</name>
    <dbReference type="NCBI Taxonomy" id="1618572"/>
    <lineage>
        <taxon>Bacteria</taxon>
        <taxon>Candidatus Woeseibacteriota</taxon>
    </lineage>
</organism>
<evidence type="ECO:0000313" key="2">
    <source>
        <dbReference type="EMBL" id="KKQ91752.1"/>
    </source>
</evidence>
<evidence type="ECO:0000313" key="3">
    <source>
        <dbReference type="Proteomes" id="UP000034774"/>
    </source>
</evidence>
<dbReference type="Proteomes" id="UP000034774">
    <property type="component" value="Unassembled WGS sequence"/>
</dbReference>
<comment type="caution">
    <text evidence="2">The sequence shown here is derived from an EMBL/GenBank/DDBJ whole genome shotgun (WGS) entry which is preliminary data.</text>
</comment>
<reference evidence="2 3" key="1">
    <citation type="journal article" date="2015" name="Nature">
        <title>rRNA introns, odd ribosomes, and small enigmatic genomes across a large radiation of phyla.</title>
        <authorList>
            <person name="Brown C.T."/>
            <person name="Hug L.A."/>
            <person name="Thomas B.C."/>
            <person name="Sharon I."/>
            <person name="Castelle C.J."/>
            <person name="Singh A."/>
            <person name="Wilkins M.J."/>
            <person name="Williams K.H."/>
            <person name="Banfield J.F."/>
        </authorList>
    </citation>
    <scope>NUCLEOTIDE SEQUENCE [LARGE SCALE GENOMIC DNA]</scope>
</reference>
<dbReference type="PANTHER" id="PTHR30135">
    <property type="entry name" value="UNCHARACTERIZED PROTEIN YVCK-RELATED"/>
    <property type="match status" value="1"/>
</dbReference>
<dbReference type="SUPFAM" id="SSF142338">
    <property type="entry name" value="CofD-like"/>
    <property type="match status" value="1"/>
</dbReference>
<name>A0A0G0LL36_9BACT</name>